<sequence length="56" mass="5674">MEISGTSAVSDSKIAIGGKTRQEQEGQVMLSLLQTAAASAPKPVSGTLGGHIDIHV</sequence>
<reference evidence="2 3" key="1">
    <citation type="submission" date="2021-09" db="EMBL/GenBank/DDBJ databases">
        <title>Aeromonas schubertii isolated from Asian sea bass.</title>
        <authorList>
            <person name="Pinpimai K."/>
        </authorList>
    </citation>
    <scope>NUCLEOTIDE SEQUENCE [LARGE SCALE GENOMIC DNA]</scope>
    <source>
        <strain evidence="2 3">CHULA2021a</strain>
    </source>
</reference>
<proteinExistence type="predicted"/>
<evidence type="ECO:0008006" key="4">
    <source>
        <dbReference type="Google" id="ProtNLM"/>
    </source>
</evidence>
<gene>
    <name evidence="2" type="ORF">LA374_16645</name>
</gene>
<name>A0ABS7VEL3_9GAMM</name>
<feature type="region of interest" description="Disordered" evidence="1">
    <location>
        <begin position="1"/>
        <end position="21"/>
    </location>
</feature>
<dbReference type="EMBL" id="JAIRBT010000027">
    <property type="protein sequence ID" value="MBZ6067823.1"/>
    <property type="molecule type" value="Genomic_DNA"/>
</dbReference>
<feature type="compositionally biased region" description="Polar residues" evidence="1">
    <location>
        <begin position="1"/>
        <end position="10"/>
    </location>
</feature>
<dbReference type="RefSeq" id="WP_224163465.1">
    <property type="nucleotide sequence ID" value="NZ_JAIRBT010000027.1"/>
</dbReference>
<evidence type="ECO:0000313" key="2">
    <source>
        <dbReference type="EMBL" id="MBZ6067823.1"/>
    </source>
</evidence>
<evidence type="ECO:0000313" key="3">
    <source>
        <dbReference type="Proteomes" id="UP000774958"/>
    </source>
</evidence>
<accession>A0ABS7VEL3</accession>
<evidence type="ECO:0000256" key="1">
    <source>
        <dbReference type="SAM" id="MobiDB-lite"/>
    </source>
</evidence>
<comment type="caution">
    <text evidence="2">The sequence shown here is derived from an EMBL/GenBank/DDBJ whole genome shotgun (WGS) entry which is preliminary data.</text>
</comment>
<organism evidence="2 3">
    <name type="scientific">Aeromonas schubertii</name>
    <dbReference type="NCBI Taxonomy" id="652"/>
    <lineage>
        <taxon>Bacteria</taxon>
        <taxon>Pseudomonadati</taxon>
        <taxon>Pseudomonadota</taxon>
        <taxon>Gammaproteobacteria</taxon>
        <taxon>Aeromonadales</taxon>
        <taxon>Aeromonadaceae</taxon>
        <taxon>Aeromonas</taxon>
    </lineage>
</organism>
<dbReference type="Proteomes" id="UP000774958">
    <property type="component" value="Unassembled WGS sequence"/>
</dbReference>
<keyword evidence="3" id="KW-1185">Reference proteome</keyword>
<protein>
    <recommendedName>
        <fullName evidence="4">Motility protein</fullName>
    </recommendedName>
</protein>